<keyword evidence="4" id="KW-1133">Transmembrane helix</keyword>
<dbReference type="InParanoid" id="A7T8V7"/>
<dbReference type="PANTHER" id="PTHR22722">
    <property type="entry name" value="LOW-DENSITY LIPOPROTEIN RECEPTOR-RELATED PROTEIN 2-RELATED"/>
    <property type="match status" value="1"/>
</dbReference>
<organism evidence="10 11">
    <name type="scientific">Nematostella vectensis</name>
    <name type="common">Starlet sea anemone</name>
    <dbReference type="NCBI Taxonomy" id="45351"/>
    <lineage>
        <taxon>Eukaryota</taxon>
        <taxon>Metazoa</taxon>
        <taxon>Cnidaria</taxon>
        <taxon>Anthozoa</taxon>
        <taxon>Hexacorallia</taxon>
        <taxon>Actiniaria</taxon>
        <taxon>Edwardsiidae</taxon>
        <taxon>Nematostella</taxon>
    </lineage>
</organism>
<feature type="disulfide bond" evidence="9">
    <location>
        <begin position="47"/>
        <end position="65"/>
    </location>
</feature>
<dbReference type="CDD" id="cd00112">
    <property type="entry name" value="LDLa"/>
    <property type="match status" value="2"/>
</dbReference>
<name>A7T8V7_NEMVE</name>
<dbReference type="InterPro" id="IPR051221">
    <property type="entry name" value="LDLR-related"/>
</dbReference>
<evidence type="ECO:0000256" key="8">
    <source>
        <dbReference type="ARBA" id="ARBA00023180"/>
    </source>
</evidence>
<keyword evidence="7" id="KW-0675">Receptor</keyword>
<protein>
    <submittedName>
        <fullName evidence="10">Uncharacterized protein</fullName>
    </submittedName>
</protein>
<evidence type="ECO:0000256" key="7">
    <source>
        <dbReference type="ARBA" id="ARBA00023170"/>
    </source>
</evidence>
<reference evidence="10 11" key="1">
    <citation type="journal article" date="2007" name="Science">
        <title>Sea anemone genome reveals ancestral eumetazoan gene repertoire and genomic organization.</title>
        <authorList>
            <person name="Putnam N.H."/>
            <person name="Srivastava M."/>
            <person name="Hellsten U."/>
            <person name="Dirks B."/>
            <person name="Chapman J."/>
            <person name="Salamov A."/>
            <person name="Terry A."/>
            <person name="Shapiro H."/>
            <person name="Lindquist E."/>
            <person name="Kapitonov V.V."/>
            <person name="Jurka J."/>
            <person name="Genikhovich G."/>
            <person name="Grigoriev I.V."/>
            <person name="Lucas S.M."/>
            <person name="Steele R.E."/>
            <person name="Finnerty J.R."/>
            <person name="Technau U."/>
            <person name="Martindale M.Q."/>
            <person name="Rokhsar D.S."/>
        </authorList>
    </citation>
    <scope>NUCLEOTIDE SEQUENCE [LARGE SCALE GENOMIC DNA]</scope>
    <source>
        <strain evidence="11">CH2 X CH6</strain>
    </source>
</reference>
<keyword evidence="11" id="KW-1185">Reference proteome</keyword>
<keyword evidence="2" id="KW-0812">Transmembrane</keyword>
<dbReference type="HOGENOM" id="CLU_085098_3_2_1"/>
<dbReference type="Proteomes" id="UP000001593">
    <property type="component" value="Unassembled WGS sequence"/>
</dbReference>
<proteinExistence type="predicted"/>
<dbReference type="PRINTS" id="PR00261">
    <property type="entry name" value="LDLRECEPTOR"/>
</dbReference>
<feature type="disulfide bond" evidence="9">
    <location>
        <begin position="40"/>
        <end position="52"/>
    </location>
</feature>
<evidence type="ECO:0000256" key="9">
    <source>
        <dbReference type="PROSITE-ProRule" id="PRU00124"/>
    </source>
</evidence>
<feature type="disulfide bond" evidence="9">
    <location>
        <begin position="59"/>
        <end position="74"/>
    </location>
</feature>
<keyword evidence="3" id="KW-0677">Repeat</keyword>
<dbReference type="AlphaFoldDB" id="A7T8V7"/>
<sequence>PSNRFRCNNGRCIPMSWRCDGDNDCGDMSDEPPSCSGRSCNSGQFSCSNGRCISRSWVCDRDNDCGDGSDERNCSCK</sequence>
<evidence type="ECO:0000256" key="2">
    <source>
        <dbReference type="ARBA" id="ARBA00022692"/>
    </source>
</evidence>
<dbReference type="Gene3D" id="4.10.400.10">
    <property type="entry name" value="Low-density Lipoprotein Receptor"/>
    <property type="match status" value="2"/>
</dbReference>
<accession>A7T8V7</accession>
<gene>
    <name evidence="10" type="ORF">NEMVEDRAFT_v1g150604</name>
</gene>
<keyword evidence="6 9" id="KW-1015">Disulfide bond</keyword>
<dbReference type="GO" id="GO:0016020">
    <property type="term" value="C:membrane"/>
    <property type="evidence" value="ECO:0007669"/>
    <property type="project" value="UniProtKB-SubCell"/>
</dbReference>
<dbReference type="KEGG" id="nve:5497897"/>
<dbReference type="Pfam" id="PF00057">
    <property type="entry name" value="Ldl_recept_a"/>
    <property type="match status" value="2"/>
</dbReference>
<dbReference type="InterPro" id="IPR002172">
    <property type="entry name" value="LDrepeatLR_classA_rpt"/>
</dbReference>
<evidence type="ECO:0000256" key="4">
    <source>
        <dbReference type="ARBA" id="ARBA00022989"/>
    </source>
</evidence>
<dbReference type="EMBL" id="DS472937">
    <property type="protein sequence ID" value="EDO27577.1"/>
    <property type="molecule type" value="Genomic_DNA"/>
</dbReference>
<keyword evidence="8" id="KW-0325">Glycoprotein</keyword>
<dbReference type="PROSITE" id="PS50068">
    <property type="entry name" value="LDLRA_2"/>
    <property type="match status" value="2"/>
</dbReference>
<feature type="non-terminal residue" evidence="10">
    <location>
        <position position="1"/>
    </location>
</feature>
<dbReference type="SUPFAM" id="SSF57424">
    <property type="entry name" value="LDL receptor-like module"/>
    <property type="match status" value="2"/>
</dbReference>
<dbReference type="SMART" id="SM00192">
    <property type="entry name" value="LDLa"/>
    <property type="match status" value="2"/>
</dbReference>
<evidence type="ECO:0000256" key="6">
    <source>
        <dbReference type="ARBA" id="ARBA00023157"/>
    </source>
</evidence>
<dbReference type="PROSITE" id="PS01209">
    <property type="entry name" value="LDLRA_1"/>
    <property type="match status" value="1"/>
</dbReference>
<dbReference type="InterPro" id="IPR036055">
    <property type="entry name" value="LDL_receptor-like_sf"/>
</dbReference>
<feature type="disulfide bond" evidence="9">
    <location>
        <begin position="7"/>
        <end position="25"/>
    </location>
</feature>
<dbReference type="FunFam" id="4.10.400.10:FF:000011">
    <property type="entry name" value="Low-density lipoprotein receptor-related protein 1"/>
    <property type="match status" value="1"/>
</dbReference>
<evidence type="ECO:0000256" key="5">
    <source>
        <dbReference type="ARBA" id="ARBA00023136"/>
    </source>
</evidence>
<dbReference type="FunFam" id="4.10.400.10:FF:000004">
    <property type="entry name" value="Low-density lipoprotein receptor-related protein 1"/>
    <property type="match status" value="1"/>
</dbReference>
<comment type="caution">
    <text evidence="9">Lacks conserved residue(s) required for the propagation of feature annotation.</text>
</comment>
<evidence type="ECO:0000313" key="11">
    <source>
        <dbReference type="Proteomes" id="UP000001593"/>
    </source>
</evidence>
<dbReference type="InterPro" id="IPR023415">
    <property type="entry name" value="LDLR_class-A_CS"/>
</dbReference>
<dbReference type="eggNOG" id="KOG1215">
    <property type="taxonomic scope" value="Eukaryota"/>
</dbReference>
<evidence type="ECO:0000256" key="3">
    <source>
        <dbReference type="ARBA" id="ARBA00022737"/>
    </source>
</evidence>
<dbReference type="OMA" id="CYSHEFQ"/>
<evidence type="ECO:0000313" key="10">
    <source>
        <dbReference type="EMBL" id="EDO27577.1"/>
    </source>
</evidence>
<comment type="subcellular location">
    <subcellularLocation>
        <location evidence="1">Membrane</location>
        <topology evidence="1">Single-pass membrane protein</topology>
    </subcellularLocation>
</comment>
<keyword evidence="5" id="KW-0472">Membrane</keyword>
<evidence type="ECO:0000256" key="1">
    <source>
        <dbReference type="ARBA" id="ARBA00004167"/>
    </source>
</evidence>